<protein>
    <submittedName>
        <fullName evidence="3">Uncharacterized protein</fullName>
    </submittedName>
</protein>
<feature type="region of interest" description="Disordered" evidence="1">
    <location>
        <begin position="372"/>
        <end position="410"/>
    </location>
</feature>
<feature type="compositionally biased region" description="Gly residues" evidence="1">
    <location>
        <begin position="372"/>
        <end position="390"/>
    </location>
</feature>
<dbReference type="EMBL" id="QGMY01000008">
    <property type="protein sequence ID" value="PWR71519.1"/>
    <property type="molecule type" value="Genomic_DNA"/>
</dbReference>
<dbReference type="AlphaFoldDB" id="A0A2V2MVX3"/>
<evidence type="ECO:0000313" key="4">
    <source>
        <dbReference type="Proteomes" id="UP000245657"/>
    </source>
</evidence>
<evidence type="ECO:0000313" key="3">
    <source>
        <dbReference type="EMBL" id="PWR71519.1"/>
    </source>
</evidence>
<gene>
    <name evidence="3" type="ORF">DK846_11705</name>
</gene>
<organism evidence="3 4">
    <name type="scientific">Methanospirillum lacunae</name>
    <dbReference type="NCBI Taxonomy" id="668570"/>
    <lineage>
        <taxon>Archaea</taxon>
        <taxon>Methanobacteriati</taxon>
        <taxon>Methanobacteriota</taxon>
        <taxon>Stenosarchaea group</taxon>
        <taxon>Methanomicrobia</taxon>
        <taxon>Methanomicrobiales</taxon>
        <taxon>Methanospirillaceae</taxon>
        <taxon>Methanospirillum</taxon>
    </lineage>
</organism>
<feature type="transmembrane region" description="Helical" evidence="2">
    <location>
        <begin position="346"/>
        <end position="367"/>
    </location>
</feature>
<comment type="caution">
    <text evidence="3">The sequence shown here is derived from an EMBL/GenBank/DDBJ whole genome shotgun (WGS) entry which is preliminary data.</text>
</comment>
<keyword evidence="4" id="KW-1185">Reference proteome</keyword>
<keyword evidence="2" id="KW-1133">Transmembrane helix</keyword>
<reference evidence="3 4" key="1">
    <citation type="submission" date="2018-05" db="EMBL/GenBank/DDBJ databases">
        <title>Draft genome of Methanospirillum lacunae Ki8-1.</title>
        <authorList>
            <person name="Dueholm M.S."/>
            <person name="Nielsen P.H."/>
            <person name="Bakmann L.F."/>
            <person name="Otzen D.E."/>
        </authorList>
    </citation>
    <scope>NUCLEOTIDE SEQUENCE [LARGE SCALE GENOMIC DNA]</scope>
    <source>
        <strain evidence="3 4">Ki8-1</strain>
    </source>
</reference>
<evidence type="ECO:0000256" key="2">
    <source>
        <dbReference type="SAM" id="Phobius"/>
    </source>
</evidence>
<feature type="compositionally biased region" description="Basic residues" evidence="1">
    <location>
        <begin position="392"/>
        <end position="403"/>
    </location>
</feature>
<accession>A0A2V2MVX3</accession>
<sequence>MRMKTGTLIISLLVLFGLAISPVLAGVDVGYVNVKPAGDLESGKTNVTADFQIDFVSTAGETFPSDENILLSTQLDNPIWNYVIVLDGVENPRPASSKSQLSLTGWELSYKDKEEQVKVSLKGNAPKVNSSKQIELVSISTTGANNKVKEQVKNVSAFVTNPNELTGDISSVKTKVKTLQTDIAKYKADGIDTSKADQKVKDANAALDTAAKETFANAKIYMENAGTYVQDGYTYLDMGIAQKTIADAKEAIDRTDEWITYFKTDKKMGTDPRMSPIITKREFAAEYATNAQELFDQGKYADAKQKAEDAFTKAKEVFNDTQNLNNDLNQTPVSSGPDIGATVSSILPKVIIVVVIIAIIAGAVLFIKRRGGGGGGKGKGGSGKGGGGSFGWKKRSSTKTKKSHQYDELF</sequence>
<keyword evidence="2" id="KW-0472">Membrane</keyword>
<dbReference type="Proteomes" id="UP000245657">
    <property type="component" value="Unassembled WGS sequence"/>
</dbReference>
<name>A0A2V2MVX3_9EURY</name>
<proteinExistence type="predicted"/>
<evidence type="ECO:0000256" key="1">
    <source>
        <dbReference type="SAM" id="MobiDB-lite"/>
    </source>
</evidence>
<keyword evidence="2" id="KW-0812">Transmembrane</keyword>